<dbReference type="Proteomes" id="UP000237983">
    <property type="component" value="Unassembled WGS sequence"/>
</dbReference>
<proteinExistence type="predicted"/>
<keyword evidence="4" id="KW-1185">Reference proteome</keyword>
<name>A0A2T0VKG6_9MICO</name>
<evidence type="ECO:0000259" key="2">
    <source>
        <dbReference type="Pfam" id="PF11795"/>
    </source>
</evidence>
<dbReference type="Pfam" id="PF09983">
    <property type="entry name" value="JetD_C"/>
    <property type="match status" value="1"/>
</dbReference>
<dbReference type="InterPro" id="IPR024534">
    <property type="entry name" value="JetD_C"/>
</dbReference>
<evidence type="ECO:0008006" key="5">
    <source>
        <dbReference type="Google" id="ProtNLM"/>
    </source>
</evidence>
<feature type="domain" description="Wadjet protein JetD C-terminal" evidence="1">
    <location>
        <begin position="204"/>
        <end position="386"/>
    </location>
</feature>
<sequence length="402" mass="44534">MREPNEILEAVRDRVRDTWHLEGPSVGTPQKSGAAASAWPCSFDLGSPSQSELEENFDEFRRQALEWHRWSAAHGVELTTSLRRVHGNIESLPTHVVLPDLDSAATLVGGDWMHRILRGREHAALLRTRFPGVAGLAEVVRAVDRHTETDFDLLCTTARWFRQERHSGLSPRQVPLDGFSEKWLKANEPLVLALAGIDALGLVSSTPQRIHFSYLDPDHLSEGGRRYDCVTVGDVAAPAYRPDFVLISEDKQTAVQIPTLSLAIAVEGSGLAGAAALASLEWIQHARHVVYWGDVDVHSLLTLNRLRAEGLSVHSILMDLPTFDRYERYGTMLDGTGEALRGSAARQLPHLTATEQQLFDRLADPGWTGMRRIEQERIPMDRAAEAIAKVLAARAVRTPAKV</sequence>
<gene>
    <name evidence="3" type="ORF">B0I08_101762</name>
</gene>
<dbReference type="InterPro" id="IPR024537">
    <property type="entry name" value="DUF3322"/>
</dbReference>
<dbReference type="AlphaFoldDB" id="A0A2T0VKG6"/>
<evidence type="ECO:0000313" key="4">
    <source>
        <dbReference type="Proteomes" id="UP000237983"/>
    </source>
</evidence>
<evidence type="ECO:0000313" key="3">
    <source>
        <dbReference type="EMBL" id="PRY70625.1"/>
    </source>
</evidence>
<feature type="domain" description="DUF3322" evidence="2">
    <location>
        <begin position="11"/>
        <end position="194"/>
    </location>
</feature>
<comment type="caution">
    <text evidence="3">The sequence shown here is derived from an EMBL/GenBank/DDBJ whole genome shotgun (WGS) entry which is preliminary data.</text>
</comment>
<organism evidence="3 4">
    <name type="scientific">Glaciihabitans tibetensis</name>
    <dbReference type="NCBI Taxonomy" id="1266600"/>
    <lineage>
        <taxon>Bacteria</taxon>
        <taxon>Bacillati</taxon>
        <taxon>Actinomycetota</taxon>
        <taxon>Actinomycetes</taxon>
        <taxon>Micrococcales</taxon>
        <taxon>Microbacteriaceae</taxon>
        <taxon>Glaciihabitans</taxon>
    </lineage>
</organism>
<protein>
    <recommendedName>
        <fullName evidence="5">Wadjet protein JetD C-terminal domain-containing protein</fullName>
    </recommendedName>
</protein>
<dbReference type="Pfam" id="PF11795">
    <property type="entry name" value="DUF3322"/>
    <property type="match status" value="1"/>
</dbReference>
<accession>A0A2T0VKG6</accession>
<reference evidence="3 4" key="1">
    <citation type="submission" date="2018-03" db="EMBL/GenBank/DDBJ databases">
        <title>Genomic Encyclopedia of Type Strains, Phase III (KMG-III): the genomes of soil and plant-associated and newly described type strains.</title>
        <authorList>
            <person name="Whitman W."/>
        </authorList>
    </citation>
    <scope>NUCLEOTIDE SEQUENCE [LARGE SCALE GENOMIC DNA]</scope>
    <source>
        <strain evidence="3 4">CGMCC 1.12484</strain>
    </source>
</reference>
<evidence type="ECO:0000259" key="1">
    <source>
        <dbReference type="Pfam" id="PF09983"/>
    </source>
</evidence>
<dbReference type="RefSeq" id="WP_181243174.1">
    <property type="nucleotide sequence ID" value="NZ_PVTL01000001.1"/>
</dbReference>
<dbReference type="EMBL" id="PVTL01000001">
    <property type="protein sequence ID" value="PRY70625.1"/>
    <property type="molecule type" value="Genomic_DNA"/>
</dbReference>